<dbReference type="EMBL" id="LR796670">
    <property type="protein sequence ID" value="CAB4159521.1"/>
    <property type="molecule type" value="Genomic_DNA"/>
</dbReference>
<evidence type="ECO:0000313" key="2">
    <source>
        <dbReference type="EMBL" id="CAB4159521.1"/>
    </source>
</evidence>
<accession>A0A6J5NQ76</accession>
<gene>
    <name evidence="2" type="ORF">UFOVP699_257</name>
</gene>
<proteinExistence type="predicted"/>
<protein>
    <recommendedName>
        <fullName evidence="1">Swiss Army Knife RNA repair protein HAD domain-containing protein</fullName>
    </recommendedName>
</protein>
<sequence>MENIKRLVVFDFDETLFRMPGYTDKYSVERLYPELSFPNPYSFYDHPTSMDPEIHNIQIIGPVYADWVKASQDPDARTILITHRTDELKPCAERLLNMFGITFNESYFLGRLSEKIETLKHELDSLPNVKEISIYEDSLEQLRKYQDFFYAYVMKKSGPVRTLADFVSLDMQFVDKSKVIALSDFSTMGSRRIELL</sequence>
<name>A0A6J5NQ76_9CAUD</name>
<reference evidence="2" key="1">
    <citation type="submission" date="2020-04" db="EMBL/GenBank/DDBJ databases">
        <authorList>
            <person name="Chiriac C."/>
            <person name="Salcher M."/>
            <person name="Ghai R."/>
            <person name="Kavagutti S V."/>
        </authorList>
    </citation>
    <scope>NUCLEOTIDE SEQUENCE</scope>
</reference>
<organism evidence="2">
    <name type="scientific">uncultured Caudovirales phage</name>
    <dbReference type="NCBI Taxonomy" id="2100421"/>
    <lineage>
        <taxon>Viruses</taxon>
        <taxon>Duplodnaviria</taxon>
        <taxon>Heunggongvirae</taxon>
        <taxon>Uroviricota</taxon>
        <taxon>Caudoviricetes</taxon>
        <taxon>Peduoviridae</taxon>
        <taxon>Maltschvirus</taxon>
        <taxon>Maltschvirus maltsch</taxon>
    </lineage>
</organism>
<dbReference type="Pfam" id="PF10307">
    <property type="entry name" value="HAD_SAK_1"/>
    <property type="match status" value="1"/>
</dbReference>
<feature type="domain" description="Swiss Army Knife RNA repair protein HAD" evidence="1">
    <location>
        <begin position="69"/>
        <end position="168"/>
    </location>
</feature>
<evidence type="ECO:0000259" key="1">
    <source>
        <dbReference type="Pfam" id="PF10307"/>
    </source>
</evidence>
<dbReference type="InterPro" id="IPR018812">
    <property type="entry name" value="SAK_HAD"/>
</dbReference>